<name>A0A4Q0XR29_9BACT</name>
<dbReference type="PANTHER" id="PTHR46401">
    <property type="entry name" value="GLYCOSYLTRANSFERASE WBBK-RELATED"/>
    <property type="match status" value="1"/>
</dbReference>
<gene>
    <name evidence="3" type="ORF">CRV04_10800</name>
</gene>
<dbReference type="SUPFAM" id="SSF53756">
    <property type="entry name" value="UDP-Glycosyltransferase/glycogen phosphorylase"/>
    <property type="match status" value="1"/>
</dbReference>
<sequence length="292" mass="33089">MMSITIDFKTPSTITDALLEMPEYEKVAQTSLMNKIGLGSKEQAQLYFHQGALDKKSTHAILHAHATIVNSQRSKAKLLQILNELDEQSVEVIYPTFEPQEIDIKEAKKAFLQELQLPKKTRLILFTASNLKTAGVKEFIQTIMSLQARNFRVIIASDKQQITALKFQISKYNFDDTLILYEDFHNMDLLFAVSDIFVLPTHNTAFSTDILKAMYYKSAVFTTANSSSCEVVDVFATMSDPSDASLPFKIDALLSRKEDLKLIKKQNRKIAKKFILSKALQTLVRISEPLKL</sequence>
<keyword evidence="4" id="KW-1185">Reference proteome</keyword>
<evidence type="ECO:0000313" key="4">
    <source>
        <dbReference type="Proteomes" id="UP000290657"/>
    </source>
</evidence>
<keyword evidence="1" id="KW-0808">Transferase</keyword>
<accession>A0A4Q0XR29</accession>
<protein>
    <recommendedName>
        <fullName evidence="2">Glycosyl transferase family 1 domain-containing protein</fullName>
    </recommendedName>
</protein>
<feature type="domain" description="Glycosyl transferase family 1" evidence="2">
    <location>
        <begin position="110"/>
        <end position="269"/>
    </location>
</feature>
<dbReference type="AlphaFoldDB" id="A0A4Q0XR29"/>
<dbReference type="EMBL" id="PDKN01000008">
    <property type="protein sequence ID" value="RXJ55318.1"/>
    <property type="molecule type" value="Genomic_DNA"/>
</dbReference>
<dbReference type="RefSeq" id="WP_128996864.1">
    <property type="nucleotide sequence ID" value="NZ_PDKN01000008.1"/>
</dbReference>
<organism evidence="3 4">
    <name type="scientific">Candidatus Marinarcus aquaticus</name>
    <dbReference type="NCBI Taxonomy" id="2044504"/>
    <lineage>
        <taxon>Bacteria</taxon>
        <taxon>Pseudomonadati</taxon>
        <taxon>Campylobacterota</taxon>
        <taxon>Epsilonproteobacteria</taxon>
        <taxon>Campylobacterales</taxon>
        <taxon>Arcobacteraceae</taxon>
        <taxon>Candidatus Marinarcus</taxon>
    </lineage>
</organism>
<evidence type="ECO:0000313" key="3">
    <source>
        <dbReference type="EMBL" id="RXJ55318.1"/>
    </source>
</evidence>
<dbReference type="Pfam" id="PF00534">
    <property type="entry name" value="Glycos_transf_1"/>
    <property type="match status" value="1"/>
</dbReference>
<evidence type="ECO:0000256" key="1">
    <source>
        <dbReference type="ARBA" id="ARBA00022679"/>
    </source>
</evidence>
<dbReference type="GO" id="GO:0016757">
    <property type="term" value="F:glycosyltransferase activity"/>
    <property type="evidence" value="ECO:0007669"/>
    <property type="project" value="InterPro"/>
</dbReference>
<dbReference type="OrthoDB" id="433681at2"/>
<reference evidence="3 4" key="1">
    <citation type="submission" date="2017-10" db="EMBL/GenBank/DDBJ databases">
        <title>Genomics of the genus Arcobacter.</title>
        <authorList>
            <person name="Perez-Cataluna A."/>
            <person name="Figueras M.J."/>
        </authorList>
    </citation>
    <scope>NUCLEOTIDE SEQUENCE [LARGE SCALE GENOMIC DNA]</scope>
    <source>
        <strain evidence="3 4">CECT 8987</strain>
    </source>
</reference>
<comment type="caution">
    <text evidence="3">The sequence shown here is derived from an EMBL/GenBank/DDBJ whole genome shotgun (WGS) entry which is preliminary data.</text>
</comment>
<dbReference type="PANTHER" id="PTHR46401:SF2">
    <property type="entry name" value="GLYCOSYLTRANSFERASE WBBK-RELATED"/>
    <property type="match status" value="1"/>
</dbReference>
<dbReference type="GO" id="GO:0009103">
    <property type="term" value="P:lipopolysaccharide biosynthetic process"/>
    <property type="evidence" value="ECO:0007669"/>
    <property type="project" value="TreeGrafter"/>
</dbReference>
<dbReference type="InterPro" id="IPR001296">
    <property type="entry name" value="Glyco_trans_1"/>
</dbReference>
<dbReference type="Proteomes" id="UP000290657">
    <property type="component" value="Unassembled WGS sequence"/>
</dbReference>
<evidence type="ECO:0000259" key="2">
    <source>
        <dbReference type="Pfam" id="PF00534"/>
    </source>
</evidence>
<proteinExistence type="predicted"/>
<dbReference type="Gene3D" id="3.40.50.2000">
    <property type="entry name" value="Glycogen Phosphorylase B"/>
    <property type="match status" value="2"/>
</dbReference>